<evidence type="ECO:0000256" key="7">
    <source>
        <dbReference type="ARBA" id="ARBA00022898"/>
    </source>
</evidence>
<keyword evidence="14" id="KW-1185">Reference proteome</keyword>
<dbReference type="EC" id="4.2.1.20" evidence="11"/>
<evidence type="ECO:0000256" key="1">
    <source>
        <dbReference type="ARBA" id="ARBA00001933"/>
    </source>
</evidence>
<feature type="modified residue" description="N6-(pyridoxal phosphate)lysine" evidence="11">
    <location>
        <position position="115"/>
    </location>
</feature>
<evidence type="ECO:0000256" key="5">
    <source>
        <dbReference type="ARBA" id="ARBA00022605"/>
    </source>
</evidence>
<evidence type="ECO:0000256" key="9">
    <source>
        <dbReference type="ARBA" id="ARBA00023239"/>
    </source>
</evidence>
<feature type="domain" description="Tryptophan synthase beta chain-like PALP" evidence="12">
    <location>
        <begin position="98"/>
        <end position="404"/>
    </location>
</feature>
<evidence type="ECO:0000256" key="2">
    <source>
        <dbReference type="ARBA" id="ARBA00004733"/>
    </source>
</evidence>
<comment type="cofactor">
    <cofactor evidence="1 11">
        <name>pyridoxal 5'-phosphate</name>
        <dbReference type="ChEBI" id="CHEBI:597326"/>
    </cofactor>
</comment>
<evidence type="ECO:0000256" key="11">
    <source>
        <dbReference type="HAMAP-Rule" id="MF_00133"/>
    </source>
</evidence>
<dbReference type="InterPro" id="IPR001926">
    <property type="entry name" value="TrpB-like_PALP"/>
</dbReference>
<dbReference type="NCBIfam" id="TIGR00263">
    <property type="entry name" value="trpB"/>
    <property type="match status" value="1"/>
</dbReference>
<comment type="similarity">
    <text evidence="3 11">Belongs to the TrpB family.</text>
</comment>
<comment type="function">
    <text evidence="11">The beta subunit is responsible for the synthesis of L-tryptophan from indole and L-serine.</text>
</comment>
<dbReference type="PANTHER" id="PTHR48077:SF3">
    <property type="entry name" value="TRYPTOPHAN SYNTHASE"/>
    <property type="match status" value="1"/>
</dbReference>
<keyword evidence="7 11" id="KW-0663">Pyridoxal phosphate</keyword>
<dbReference type="GO" id="GO:0004834">
    <property type="term" value="F:tryptophan synthase activity"/>
    <property type="evidence" value="ECO:0007669"/>
    <property type="project" value="UniProtKB-EC"/>
</dbReference>
<evidence type="ECO:0000256" key="6">
    <source>
        <dbReference type="ARBA" id="ARBA00022822"/>
    </source>
</evidence>
<dbReference type="RefSeq" id="WP_370878747.1">
    <property type="nucleotide sequence ID" value="NZ_JAUSZT010000003.1"/>
</dbReference>
<evidence type="ECO:0000256" key="4">
    <source>
        <dbReference type="ARBA" id="ARBA00011270"/>
    </source>
</evidence>
<dbReference type="PROSITE" id="PS00168">
    <property type="entry name" value="TRP_SYNTHASE_BETA"/>
    <property type="match status" value="1"/>
</dbReference>
<keyword evidence="9 11" id="KW-0456">Lyase</keyword>
<comment type="pathway">
    <text evidence="2 11">Amino-acid biosynthesis; L-tryptophan biosynthesis; L-tryptophan from chorismate: step 5/5.</text>
</comment>
<dbReference type="HAMAP" id="MF_00133">
    <property type="entry name" value="Trp_synth_beta"/>
    <property type="match status" value="1"/>
</dbReference>
<dbReference type="EMBL" id="JAUSZT010000003">
    <property type="protein sequence ID" value="MDQ0997519.1"/>
    <property type="molecule type" value="Genomic_DNA"/>
</dbReference>
<evidence type="ECO:0000313" key="13">
    <source>
        <dbReference type="EMBL" id="MDQ0997519.1"/>
    </source>
</evidence>
<proteinExistence type="inferred from homology"/>
<dbReference type="Pfam" id="PF00291">
    <property type="entry name" value="PALP"/>
    <property type="match status" value="1"/>
</dbReference>
<comment type="subunit">
    <text evidence="4 11">Tetramer of two alpha and two beta chains.</text>
</comment>
<name>A0ABU0S9S3_9HYPH</name>
<dbReference type="Proteomes" id="UP001237780">
    <property type="component" value="Unassembled WGS sequence"/>
</dbReference>
<comment type="caution">
    <text evidence="13">The sequence shown here is derived from an EMBL/GenBank/DDBJ whole genome shotgun (WGS) entry which is preliminary data.</text>
</comment>
<dbReference type="InterPro" id="IPR006654">
    <property type="entry name" value="Trp_synth_beta"/>
</dbReference>
<evidence type="ECO:0000256" key="8">
    <source>
        <dbReference type="ARBA" id="ARBA00023141"/>
    </source>
</evidence>
<evidence type="ECO:0000256" key="3">
    <source>
        <dbReference type="ARBA" id="ARBA00009982"/>
    </source>
</evidence>
<evidence type="ECO:0000256" key="10">
    <source>
        <dbReference type="ARBA" id="ARBA00049047"/>
    </source>
</evidence>
<keyword evidence="8 11" id="KW-0057">Aromatic amino acid biosynthesis</keyword>
<keyword evidence="6 11" id="KW-0822">Tryptophan biosynthesis</keyword>
<dbReference type="SUPFAM" id="SSF53686">
    <property type="entry name" value="Tryptophan synthase beta subunit-like PLP-dependent enzymes"/>
    <property type="match status" value="1"/>
</dbReference>
<dbReference type="PIRSF" id="PIRSF001413">
    <property type="entry name" value="Trp_syn_beta"/>
    <property type="match status" value="1"/>
</dbReference>
<protein>
    <recommendedName>
        <fullName evidence="11">Tryptophan synthase beta chain</fullName>
        <ecNumber evidence="11">4.2.1.20</ecNumber>
    </recommendedName>
</protein>
<dbReference type="InterPro" id="IPR036052">
    <property type="entry name" value="TrpB-like_PALP_sf"/>
</dbReference>
<reference evidence="13 14" key="1">
    <citation type="submission" date="2023-07" db="EMBL/GenBank/DDBJ databases">
        <title>Comparative genomics of wheat-associated soil bacteria to identify genetic determinants of phenazine resistance.</title>
        <authorList>
            <person name="Mouncey N."/>
        </authorList>
    </citation>
    <scope>NUCLEOTIDE SEQUENCE [LARGE SCALE GENOMIC DNA]</scope>
    <source>
        <strain evidence="13 14">W4I11</strain>
    </source>
</reference>
<dbReference type="InterPro" id="IPR006653">
    <property type="entry name" value="Trp_synth_b_CS"/>
</dbReference>
<organism evidence="13 14">
    <name type="scientific">Phyllobacterium ifriqiyense</name>
    <dbReference type="NCBI Taxonomy" id="314238"/>
    <lineage>
        <taxon>Bacteria</taxon>
        <taxon>Pseudomonadati</taxon>
        <taxon>Pseudomonadota</taxon>
        <taxon>Alphaproteobacteria</taxon>
        <taxon>Hyphomicrobiales</taxon>
        <taxon>Phyllobacteriaceae</taxon>
        <taxon>Phyllobacterium</taxon>
    </lineage>
</organism>
<dbReference type="PANTHER" id="PTHR48077">
    <property type="entry name" value="TRYPTOPHAN SYNTHASE-RELATED"/>
    <property type="match status" value="1"/>
</dbReference>
<accession>A0ABU0S9S3</accession>
<keyword evidence="5 11" id="KW-0028">Amino-acid biosynthesis</keyword>
<gene>
    <name evidence="11" type="primary">trpB</name>
    <name evidence="13" type="ORF">QFZ34_002701</name>
</gene>
<dbReference type="CDD" id="cd06446">
    <property type="entry name" value="Trp-synth_B"/>
    <property type="match status" value="1"/>
</dbReference>
<evidence type="ECO:0000259" key="12">
    <source>
        <dbReference type="Pfam" id="PF00291"/>
    </source>
</evidence>
<dbReference type="InterPro" id="IPR023026">
    <property type="entry name" value="Trp_synth_beta/beta-like"/>
</dbReference>
<dbReference type="Gene3D" id="3.40.50.1100">
    <property type="match status" value="2"/>
</dbReference>
<evidence type="ECO:0000313" key="14">
    <source>
        <dbReference type="Proteomes" id="UP001237780"/>
    </source>
</evidence>
<sequence length="422" mass="45411">MTGSMVVDKVAEPNSFKTGPDEEGMFGIFGGRFVAETLMPLILELQQAYDDAKNDPSFKAELQELSTHYAGRPSKLYYAEGLTKHVRQLAKDQGLDGGAKIYFKREDLNHTGSHKINNCLGQILLAKRMGKTRIIAETGAGQHGVASATVSARFGLPCVVYMGATDVERQKPNVFRMKLLGAEVKPVSSGHGTLKDAMNEALRDWVSNVDDTYYLIGTAAGPHPYPELVRDFQSVIGSEAREQILEREGRLPDTIIAAVGGGSNAIGLFHPFLDDKGVEIIGIEAGGRGLDGEEHCASMSAGRPGVLHGNRTYLLQNADGQILDGHSVSAGLDYPGVGPEHSWLRDTGRVSYVPILDDEALDAFTLTTRTEGIIPALESAHAIAHAVKIAPKMAQDKIMIVNLSGRGDKDVHTVGQLLGMDI</sequence>
<comment type="catalytic activity">
    <reaction evidence="10 11">
        <text>(1S,2R)-1-C-(indol-3-yl)glycerol 3-phosphate + L-serine = D-glyceraldehyde 3-phosphate + L-tryptophan + H2O</text>
        <dbReference type="Rhea" id="RHEA:10532"/>
        <dbReference type="ChEBI" id="CHEBI:15377"/>
        <dbReference type="ChEBI" id="CHEBI:33384"/>
        <dbReference type="ChEBI" id="CHEBI:57912"/>
        <dbReference type="ChEBI" id="CHEBI:58866"/>
        <dbReference type="ChEBI" id="CHEBI:59776"/>
        <dbReference type="EC" id="4.2.1.20"/>
    </reaction>
</comment>